<evidence type="ECO:0000313" key="4">
    <source>
        <dbReference type="EMBL" id="CAB4994061.1"/>
    </source>
</evidence>
<evidence type="ECO:0000313" key="3">
    <source>
        <dbReference type="EMBL" id="CAB4802830.1"/>
    </source>
</evidence>
<evidence type="ECO:0000256" key="1">
    <source>
        <dbReference type="ARBA" id="ARBA00023125"/>
    </source>
</evidence>
<dbReference type="Pfam" id="PF00440">
    <property type="entry name" value="TetR_N"/>
    <property type="match status" value="1"/>
</dbReference>
<dbReference type="EMBL" id="CAFAAJ010000058">
    <property type="protein sequence ID" value="CAB4802830.1"/>
    <property type="molecule type" value="Genomic_DNA"/>
</dbReference>
<dbReference type="GO" id="GO:0003700">
    <property type="term" value="F:DNA-binding transcription factor activity"/>
    <property type="evidence" value="ECO:0007669"/>
    <property type="project" value="TreeGrafter"/>
</dbReference>
<dbReference type="SUPFAM" id="SSF46689">
    <property type="entry name" value="Homeodomain-like"/>
    <property type="match status" value="1"/>
</dbReference>
<accession>A0A6J7NLH0</accession>
<evidence type="ECO:0000259" key="2">
    <source>
        <dbReference type="PROSITE" id="PS50977"/>
    </source>
</evidence>
<sequence length="194" mass="21620">MNQRRQVRPWVPGDLAAQRMVNATIELLRERRFSDVSTREIADRAGLYKQLISRHFGSLDGLFIDVVHELLVRGLGGFDGTQASLEASREDLEMRSRLIAWLVTSGVDPLSIVPEADQDMFRELMQSRVPALATDIPERATNALSSIVGLLNQARAVFVPTIHGVTPQDADDVQMLLAYLLNHLGDAAEQFGWK</sequence>
<dbReference type="InterPro" id="IPR050109">
    <property type="entry name" value="HTH-type_TetR-like_transc_reg"/>
</dbReference>
<organism evidence="4">
    <name type="scientific">freshwater metagenome</name>
    <dbReference type="NCBI Taxonomy" id="449393"/>
    <lineage>
        <taxon>unclassified sequences</taxon>
        <taxon>metagenomes</taxon>
        <taxon>ecological metagenomes</taxon>
    </lineage>
</organism>
<dbReference type="PROSITE" id="PS50977">
    <property type="entry name" value="HTH_TETR_2"/>
    <property type="match status" value="1"/>
</dbReference>
<dbReference type="InterPro" id="IPR009057">
    <property type="entry name" value="Homeodomain-like_sf"/>
</dbReference>
<dbReference type="PANTHER" id="PTHR30055">
    <property type="entry name" value="HTH-TYPE TRANSCRIPTIONAL REGULATOR RUTR"/>
    <property type="match status" value="1"/>
</dbReference>
<dbReference type="InterPro" id="IPR001647">
    <property type="entry name" value="HTH_TetR"/>
</dbReference>
<dbReference type="PANTHER" id="PTHR30055:SF146">
    <property type="entry name" value="HTH-TYPE TRANSCRIPTIONAL DUAL REGULATOR CECR"/>
    <property type="match status" value="1"/>
</dbReference>
<dbReference type="Gene3D" id="1.10.357.10">
    <property type="entry name" value="Tetracycline Repressor, domain 2"/>
    <property type="match status" value="1"/>
</dbReference>
<proteinExistence type="predicted"/>
<feature type="domain" description="HTH tetR-type" evidence="2">
    <location>
        <begin position="14"/>
        <end position="74"/>
    </location>
</feature>
<keyword evidence="1" id="KW-0238">DNA-binding</keyword>
<reference evidence="4" key="1">
    <citation type="submission" date="2020-05" db="EMBL/GenBank/DDBJ databases">
        <authorList>
            <person name="Chiriac C."/>
            <person name="Salcher M."/>
            <person name="Ghai R."/>
            <person name="Kavagutti S V."/>
        </authorList>
    </citation>
    <scope>NUCLEOTIDE SEQUENCE</scope>
</reference>
<dbReference type="AlphaFoldDB" id="A0A6J7NLH0"/>
<name>A0A6J7NLH0_9ZZZZ</name>
<protein>
    <submittedName>
        <fullName evidence="4">Unannotated protein</fullName>
    </submittedName>
</protein>
<dbReference type="GO" id="GO:0000976">
    <property type="term" value="F:transcription cis-regulatory region binding"/>
    <property type="evidence" value="ECO:0007669"/>
    <property type="project" value="TreeGrafter"/>
</dbReference>
<gene>
    <name evidence="3" type="ORF">UFOPK3001_01065</name>
    <name evidence="4" type="ORF">UFOPK3954_01351</name>
</gene>
<dbReference type="EMBL" id="CAFBON010000135">
    <property type="protein sequence ID" value="CAB4994061.1"/>
    <property type="molecule type" value="Genomic_DNA"/>
</dbReference>